<dbReference type="Proteomes" id="UP000287547">
    <property type="component" value="Unassembled WGS sequence"/>
</dbReference>
<evidence type="ECO:0000256" key="1">
    <source>
        <dbReference type="ARBA" id="ARBA00022679"/>
    </source>
</evidence>
<dbReference type="SUPFAM" id="SSF55729">
    <property type="entry name" value="Acyl-CoA N-acyltransferases (Nat)"/>
    <property type="match status" value="1"/>
</dbReference>
<dbReference type="InterPro" id="IPR016181">
    <property type="entry name" value="Acyl_CoA_acyltransferase"/>
</dbReference>
<dbReference type="GO" id="GO:0016747">
    <property type="term" value="F:acyltransferase activity, transferring groups other than amino-acyl groups"/>
    <property type="evidence" value="ECO:0007669"/>
    <property type="project" value="InterPro"/>
</dbReference>
<dbReference type="CDD" id="cd04301">
    <property type="entry name" value="NAT_SF"/>
    <property type="match status" value="1"/>
</dbReference>
<evidence type="ECO:0000256" key="3">
    <source>
        <dbReference type="SAM" id="MobiDB-lite"/>
    </source>
</evidence>
<dbReference type="PROSITE" id="PS51186">
    <property type="entry name" value="GNAT"/>
    <property type="match status" value="1"/>
</dbReference>
<dbReference type="Pfam" id="PF00583">
    <property type="entry name" value="Acetyltransf_1"/>
    <property type="match status" value="1"/>
</dbReference>
<dbReference type="InterPro" id="IPR000182">
    <property type="entry name" value="GNAT_dom"/>
</dbReference>
<dbReference type="InterPro" id="IPR050832">
    <property type="entry name" value="Bact_Acetyltransf"/>
</dbReference>
<dbReference type="EMBL" id="QHKI01000117">
    <property type="protein sequence ID" value="RSM60291.1"/>
    <property type="molecule type" value="Genomic_DNA"/>
</dbReference>
<reference evidence="5 6" key="1">
    <citation type="submission" date="2018-05" db="EMBL/GenBank/DDBJ databases">
        <title>Evolution of GPA BGCs.</title>
        <authorList>
            <person name="Waglechner N."/>
            <person name="Wright G.D."/>
        </authorList>
    </citation>
    <scope>NUCLEOTIDE SEQUENCE [LARGE SCALE GENOMIC DNA]</scope>
    <source>
        <strain evidence="5 6">A82846</strain>
    </source>
</reference>
<proteinExistence type="predicted"/>
<evidence type="ECO:0000313" key="6">
    <source>
        <dbReference type="Proteomes" id="UP000287547"/>
    </source>
</evidence>
<comment type="caution">
    <text evidence="5">The sequence shown here is derived from an EMBL/GenBank/DDBJ whole genome shotgun (WGS) entry which is preliminary data.</text>
</comment>
<evidence type="ECO:0000313" key="5">
    <source>
        <dbReference type="EMBL" id="RSM60291.1"/>
    </source>
</evidence>
<dbReference type="AlphaFoldDB" id="A0A428XY45"/>
<accession>A0A428XY45</accession>
<dbReference type="Gene3D" id="3.40.630.30">
    <property type="match status" value="1"/>
</dbReference>
<organism evidence="5 6">
    <name type="scientific">Kibdelosporangium aridum</name>
    <dbReference type="NCBI Taxonomy" id="2030"/>
    <lineage>
        <taxon>Bacteria</taxon>
        <taxon>Bacillati</taxon>
        <taxon>Actinomycetota</taxon>
        <taxon>Actinomycetes</taxon>
        <taxon>Pseudonocardiales</taxon>
        <taxon>Pseudonocardiaceae</taxon>
        <taxon>Kibdelosporangium</taxon>
    </lineage>
</organism>
<protein>
    <submittedName>
        <fullName evidence="5">GNAT family N-acetyltransferase</fullName>
    </submittedName>
</protein>
<sequence>MIRRVNSRPHDGRSTKSTTELTTRLLPATPRPSPRLIADLTALINAAYEVAEKGLWVPGTPRTDEGEVAGYVRAGELAVAESPDGVIVGAIRLHQLDARTCEFGMLAASPDHQGTGVGRALVRFAERHARHLGCVVMQLELLVPREWVHPSKEFLDRWYTRIGYRPVRTGAIEEFYPSLAPLLATECDFVIYHKTLTGPGDTD</sequence>
<dbReference type="OrthoDB" id="9805924at2"/>
<evidence type="ECO:0000259" key="4">
    <source>
        <dbReference type="PROSITE" id="PS51186"/>
    </source>
</evidence>
<feature type="domain" description="N-acetyltransferase" evidence="4">
    <location>
        <begin position="35"/>
        <end position="197"/>
    </location>
</feature>
<evidence type="ECO:0000256" key="2">
    <source>
        <dbReference type="ARBA" id="ARBA00023315"/>
    </source>
</evidence>
<gene>
    <name evidence="5" type="ORF">DMH04_54230</name>
</gene>
<keyword evidence="1 5" id="KW-0808">Transferase</keyword>
<dbReference type="PANTHER" id="PTHR43877:SF2">
    <property type="entry name" value="AMINOALKYLPHOSPHONATE N-ACETYLTRANSFERASE-RELATED"/>
    <property type="match status" value="1"/>
</dbReference>
<feature type="region of interest" description="Disordered" evidence="3">
    <location>
        <begin position="1"/>
        <end position="32"/>
    </location>
</feature>
<dbReference type="PANTHER" id="PTHR43877">
    <property type="entry name" value="AMINOALKYLPHOSPHONATE N-ACETYLTRANSFERASE-RELATED-RELATED"/>
    <property type="match status" value="1"/>
</dbReference>
<keyword evidence="2" id="KW-0012">Acyltransferase</keyword>
<name>A0A428XY45_KIBAR</name>